<dbReference type="PRINTS" id="PR01034">
    <property type="entry name" value="RIBOSOMALS12"/>
</dbReference>
<evidence type="ECO:0000313" key="4">
    <source>
        <dbReference type="EMBL" id="RSH79374.1"/>
    </source>
</evidence>
<dbReference type="InterPro" id="IPR012340">
    <property type="entry name" value="NA-bd_OB-fold"/>
</dbReference>
<dbReference type="PANTHER" id="PTHR11652">
    <property type="entry name" value="30S RIBOSOMAL PROTEIN S12 FAMILY MEMBER"/>
    <property type="match status" value="1"/>
</dbReference>
<evidence type="ECO:0000256" key="2">
    <source>
        <dbReference type="ARBA" id="ARBA00022980"/>
    </source>
</evidence>
<comment type="caution">
    <text evidence="4">The sequence shown here is derived from an EMBL/GenBank/DDBJ whole genome shotgun (WGS) entry which is preliminary data.</text>
</comment>
<accession>A0A427XKT3</accession>
<reference evidence="4 5" key="1">
    <citation type="submission" date="2018-11" db="EMBL/GenBank/DDBJ databases">
        <title>Genome sequence of Apiotrichum porosum DSM 27194.</title>
        <authorList>
            <person name="Aliyu H."/>
            <person name="Gorte O."/>
            <person name="Ochsenreither K."/>
        </authorList>
    </citation>
    <scope>NUCLEOTIDE SEQUENCE [LARGE SCALE GENOMIC DNA]</scope>
    <source>
        <strain evidence="4 5">DSM 27194</strain>
    </source>
</reference>
<dbReference type="EMBL" id="RSCE01000010">
    <property type="protein sequence ID" value="RSH79374.1"/>
    <property type="molecule type" value="Genomic_DNA"/>
</dbReference>
<proteinExistence type="inferred from homology"/>
<dbReference type="PROSITE" id="PS00055">
    <property type="entry name" value="RIBOSOMAL_S12"/>
    <property type="match status" value="1"/>
</dbReference>
<dbReference type="GO" id="GO:0015935">
    <property type="term" value="C:small ribosomal subunit"/>
    <property type="evidence" value="ECO:0007669"/>
    <property type="project" value="InterPro"/>
</dbReference>
<dbReference type="GO" id="GO:0003735">
    <property type="term" value="F:structural constituent of ribosome"/>
    <property type="evidence" value="ECO:0007669"/>
    <property type="project" value="InterPro"/>
</dbReference>
<dbReference type="GeneID" id="39585959"/>
<dbReference type="InterPro" id="IPR006032">
    <property type="entry name" value="Ribosomal_uS12"/>
</dbReference>
<dbReference type="Pfam" id="PF00164">
    <property type="entry name" value="Ribosom_S12_S23"/>
    <property type="match status" value="1"/>
</dbReference>
<gene>
    <name evidence="4" type="primary">RPS12_2</name>
    <name evidence="4" type="ORF">EHS24_001416</name>
</gene>
<keyword evidence="3" id="KW-0687">Ribonucleoprotein</keyword>
<evidence type="ECO:0000256" key="1">
    <source>
        <dbReference type="ARBA" id="ARBA00005657"/>
    </source>
</evidence>
<evidence type="ECO:0000313" key="5">
    <source>
        <dbReference type="Proteomes" id="UP000279236"/>
    </source>
</evidence>
<dbReference type="Gene3D" id="2.40.50.140">
    <property type="entry name" value="Nucleic acid-binding proteins"/>
    <property type="match status" value="1"/>
</dbReference>
<comment type="similarity">
    <text evidence="1">Belongs to the universal ribosomal protein uS12 family.</text>
</comment>
<dbReference type="InterPro" id="IPR005679">
    <property type="entry name" value="Ribosomal_uS12_bac"/>
</dbReference>
<dbReference type="NCBIfam" id="TIGR00981">
    <property type="entry name" value="rpsL_bact"/>
    <property type="match status" value="1"/>
</dbReference>
<name>A0A427XKT3_9TREE</name>
<dbReference type="STRING" id="105984.A0A427XKT3"/>
<dbReference type="AlphaFoldDB" id="A0A427XKT3"/>
<organism evidence="4 5">
    <name type="scientific">Apiotrichum porosum</name>
    <dbReference type="NCBI Taxonomy" id="105984"/>
    <lineage>
        <taxon>Eukaryota</taxon>
        <taxon>Fungi</taxon>
        <taxon>Dikarya</taxon>
        <taxon>Basidiomycota</taxon>
        <taxon>Agaricomycotina</taxon>
        <taxon>Tremellomycetes</taxon>
        <taxon>Trichosporonales</taxon>
        <taxon>Trichosporonaceae</taxon>
        <taxon>Apiotrichum</taxon>
    </lineage>
</organism>
<dbReference type="SUPFAM" id="SSF50249">
    <property type="entry name" value="Nucleic acid-binding proteins"/>
    <property type="match status" value="1"/>
</dbReference>
<dbReference type="FunFam" id="2.40.50.140:FF:000099">
    <property type="entry name" value="Ribosomal protein S12, mitochondrial"/>
    <property type="match status" value="1"/>
</dbReference>
<dbReference type="GO" id="GO:0006412">
    <property type="term" value="P:translation"/>
    <property type="evidence" value="ECO:0007669"/>
    <property type="project" value="InterPro"/>
</dbReference>
<keyword evidence="5" id="KW-1185">Reference proteome</keyword>
<dbReference type="RefSeq" id="XP_028474521.1">
    <property type="nucleotide sequence ID" value="XM_028617214.1"/>
</dbReference>
<dbReference type="Proteomes" id="UP000279236">
    <property type="component" value="Unassembled WGS sequence"/>
</dbReference>
<sequence>MLVRGALSALSASFGQLSLRAARVQPIASSSRVQLLPRAAPIRSFSASSPASATINQVARGCRKTTKRKTKSPLLEGCYQKKGVISKVYTTKPRKPNSAVRKVIRVKLSTGKSTIAYIPGERHNLQEHGVVLIRGGRTKDLPGVRYKAVRGALDFNGVAGRTRSRSKYGVKKPKKA</sequence>
<dbReference type="CDD" id="cd03368">
    <property type="entry name" value="Ribosomal_S12"/>
    <property type="match status" value="1"/>
</dbReference>
<keyword evidence="2 4" id="KW-0689">Ribosomal protein</keyword>
<evidence type="ECO:0000256" key="3">
    <source>
        <dbReference type="ARBA" id="ARBA00023274"/>
    </source>
</evidence>
<dbReference type="OrthoDB" id="361013at2759"/>
<protein>
    <submittedName>
        <fullName evidence="4">40S ribosomal protein S12</fullName>
    </submittedName>
</protein>